<dbReference type="KEGG" id="btay:LAJ60_02100"/>
<evidence type="ECO:0000313" key="3">
    <source>
        <dbReference type="Proteomes" id="UP001056980"/>
    </source>
</evidence>
<dbReference type="EMBL" id="CP083444">
    <property type="protein sequence ID" value="USP03254.1"/>
    <property type="molecule type" value="Genomic_DNA"/>
</dbReference>
<dbReference type="Gene3D" id="3.40.50.20">
    <property type="match status" value="1"/>
</dbReference>
<proteinExistence type="predicted"/>
<organism evidence="2 3">
    <name type="scientific">Bartonella taylorii</name>
    <dbReference type="NCBI Taxonomy" id="33046"/>
    <lineage>
        <taxon>Bacteria</taxon>
        <taxon>Pseudomonadati</taxon>
        <taxon>Pseudomonadota</taxon>
        <taxon>Alphaproteobacteria</taxon>
        <taxon>Hyphomicrobiales</taxon>
        <taxon>Bartonellaceae</taxon>
        <taxon>Bartonella</taxon>
    </lineage>
</organism>
<reference evidence="2" key="1">
    <citation type="journal article" date="2022" name="Proc. Natl. Acad. Sci. U.S.A.">
        <title>Identification of the Bartonella autotransporter CFA as a protective antigen and hypervariable target of neutralizing antibodies in mice.</title>
        <authorList>
            <person name="Siewert L.K."/>
            <person name="Korotaev A."/>
            <person name="Sedzicki J."/>
            <person name="Fromm K."/>
            <person name="Pinschewer D.D."/>
            <person name="Dehio C."/>
        </authorList>
    </citation>
    <scope>NUCLEOTIDE SEQUENCE</scope>
    <source>
        <strain evidence="2">IBS296</strain>
    </source>
</reference>
<sequence>MKKLALVCQRNAKLPFIFEAAKAANIELVMIYDIAENAPIQLPAAVTSTWQLPVFDHPDLALDVFAAGVKERNIGGVMTLCEEAIIWTALAAKKNQYSQY</sequence>
<dbReference type="RefSeq" id="WP_252619625.1">
    <property type="nucleotide sequence ID" value="NZ_CP083444.1"/>
</dbReference>
<gene>
    <name evidence="2" type="ORF">LAJ60_02100</name>
</gene>
<dbReference type="Pfam" id="PF18130">
    <property type="entry name" value="ATPgrasp_N"/>
    <property type="match status" value="1"/>
</dbReference>
<dbReference type="InterPro" id="IPR041472">
    <property type="entry name" value="BL00235/CARNS1_N"/>
</dbReference>
<protein>
    <recommendedName>
        <fullName evidence="1">BL00235/CARNS1 N-terminal domain-containing protein</fullName>
    </recommendedName>
</protein>
<dbReference type="Proteomes" id="UP001056980">
    <property type="component" value="Chromosome"/>
</dbReference>
<name>A0A9Q8YY53_BARTA</name>
<evidence type="ECO:0000259" key="1">
    <source>
        <dbReference type="Pfam" id="PF18130"/>
    </source>
</evidence>
<accession>A0A9Q8YY53</accession>
<evidence type="ECO:0000313" key="2">
    <source>
        <dbReference type="EMBL" id="USP03254.1"/>
    </source>
</evidence>
<feature type="domain" description="BL00235/CARNS1 N-terminal" evidence="1">
    <location>
        <begin position="18"/>
        <end position="93"/>
    </location>
</feature>
<dbReference type="AlphaFoldDB" id="A0A9Q8YY53"/>